<sequence length="123" mass="14410">MREDKTVTGQPSASHVYMLDYLMRVRNGMPRQLLLSIGEINIIRLSSFIAGYRACQSTNGLQDEEYMLFRDWLRDVKGEFPPEGWDQKYLLDCAGDHERAIHKFLDFVAEFVALREQQRPRRG</sequence>
<accession>A0A250JLU8</accession>
<evidence type="ECO:0000313" key="2">
    <source>
        <dbReference type="Proteomes" id="UP000217257"/>
    </source>
</evidence>
<reference evidence="1 2" key="1">
    <citation type="submission" date="2017-06" db="EMBL/GenBank/DDBJ databases">
        <title>Sequencing and comparative analysis of myxobacterial genomes.</title>
        <authorList>
            <person name="Rupp O."/>
            <person name="Goesmann A."/>
            <person name="Sogaard-Andersen L."/>
        </authorList>
    </citation>
    <scope>NUCLEOTIDE SEQUENCE [LARGE SCALE GENOMIC DNA]</scope>
    <source>
        <strain evidence="1 2">DSM 52655</strain>
    </source>
</reference>
<dbReference type="KEGG" id="cfus:CYFUS_009567"/>
<dbReference type="EMBL" id="CP022098">
    <property type="protein sequence ID" value="ATB44086.1"/>
    <property type="molecule type" value="Genomic_DNA"/>
</dbReference>
<dbReference type="AlphaFoldDB" id="A0A250JLU8"/>
<gene>
    <name evidence="1" type="ORF">CYFUS_009567</name>
</gene>
<dbReference type="Proteomes" id="UP000217257">
    <property type="component" value="Chromosome"/>
</dbReference>
<evidence type="ECO:0000313" key="1">
    <source>
        <dbReference type="EMBL" id="ATB44086.1"/>
    </source>
</evidence>
<name>A0A250JLU8_9BACT</name>
<proteinExistence type="predicted"/>
<dbReference type="RefSeq" id="WP_095992671.1">
    <property type="nucleotide sequence ID" value="NZ_CP022098.1"/>
</dbReference>
<organism evidence="1 2">
    <name type="scientific">Cystobacter fuscus</name>
    <dbReference type="NCBI Taxonomy" id="43"/>
    <lineage>
        <taxon>Bacteria</taxon>
        <taxon>Pseudomonadati</taxon>
        <taxon>Myxococcota</taxon>
        <taxon>Myxococcia</taxon>
        <taxon>Myxococcales</taxon>
        <taxon>Cystobacterineae</taxon>
        <taxon>Archangiaceae</taxon>
        <taxon>Cystobacter</taxon>
    </lineage>
</organism>
<protein>
    <submittedName>
        <fullName evidence="1">Uncharacterized protein</fullName>
    </submittedName>
</protein>